<protein>
    <recommendedName>
        <fullName evidence="3">Transcription initiation factor TFIID subunit 4</fullName>
    </recommendedName>
    <alternativeName>
        <fullName evidence="8">TBP-associated factor 4</fullName>
    </alternativeName>
</protein>
<feature type="region of interest" description="Disordered" evidence="9">
    <location>
        <begin position="488"/>
        <end position="526"/>
    </location>
</feature>
<feature type="domain" description="Transcription initiation factor TFIID component TAF4 C-terminal" evidence="10">
    <location>
        <begin position="293"/>
        <end position="562"/>
    </location>
</feature>
<feature type="compositionally biased region" description="Acidic residues" evidence="9">
    <location>
        <begin position="38"/>
        <end position="52"/>
    </location>
</feature>
<dbReference type="InterPro" id="IPR045144">
    <property type="entry name" value="TAF4"/>
</dbReference>
<evidence type="ECO:0000256" key="6">
    <source>
        <dbReference type="ARBA" id="ARBA00023242"/>
    </source>
</evidence>
<dbReference type="STRING" id="45357.A0A2V1AZW9"/>
<proteinExistence type="inferred from homology"/>
<feature type="compositionally biased region" description="Polar residues" evidence="9">
    <location>
        <begin position="218"/>
        <end position="238"/>
    </location>
</feature>
<dbReference type="VEuPathDB" id="FungiDB:CXQ85_002792"/>
<dbReference type="GO" id="GO:0003677">
    <property type="term" value="F:DNA binding"/>
    <property type="evidence" value="ECO:0007669"/>
    <property type="project" value="TreeGrafter"/>
</dbReference>
<dbReference type="EMBL" id="PKFO01000010">
    <property type="protein sequence ID" value="PVH23066.1"/>
    <property type="molecule type" value="Genomic_DNA"/>
</dbReference>
<feature type="compositionally biased region" description="Polar residues" evidence="9">
    <location>
        <begin position="115"/>
        <end position="124"/>
    </location>
</feature>
<feature type="compositionally biased region" description="Basic and acidic residues" evidence="9">
    <location>
        <begin position="24"/>
        <end position="34"/>
    </location>
</feature>
<feature type="region of interest" description="Disordered" evidence="9">
    <location>
        <begin position="1"/>
        <end position="260"/>
    </location>
</feature>
<dbReference type="AlphaFoldDB" id="A0A2V1AZW9"/>
<dbReference type="PANTHER" id="PTHR15138:SF14">
    <property type="entry name" value="TRANSCRIPTION INITIATION FACTOR TFIID SUBUNIT 4"/>
    <property type="match status" value="1"/>
</dbReference>
<dbReference type="PANTHER" id="PTHR15138">
    <property type="entry name" value="TRANSCRIPTION INITIATION FACTOR TFIID SUBUNIT 4"/>
    <property type="match status" value="1"/>
</dbReference>
<evidence type="ECO:0000256" key="7">
    <source>
        <dbReference type="ARBA" id="ARBA00025346"/>
    </source>
</evidence>
<evidence type="ECO:0000256" key="4">
    <source>
        <dbReference type="ARBA" id="ARBA00023015"/>
    </source>
</evidence>
<evidence type="ECO:0000259" key="10">
    <source>
        <dbReference type="Pfam" id="PF05236"/>
    </source>
</evidence>
<accession>A0A2V1AZW9</accession>
<evidence type="ECO:0000256" key="9">
    <source>
        <dbReference type="SAM" id="MobiDB-lite"/>
    </source>
</evidence>
<evidence type="ECO:0000256" key="8">
    <source>
        <dbReference type="ARBA" id="ARBA00031747"/>
    </source>
</evidence>
<comment type="caution">
    <text evidence="11">The sequence shown here is derived from an EMBL/GenBank/DDBJ whole genome shotgun (WGS) entry which is preliminary data.</text>
</comment>
<dbReference type="GO" id="GO:0006367">
    <property type="term" value="P:transcription initiation at RNA polymerase II promoter"/>
    <property type="evidence" value="ECO:0007669"/>
    <property type="project" value="TreeGrafter"/>
</dbReference>
<evidence type="ECO:0000256" key="3">
    <source>
        <dbReference type="ARBA" id="ARBA00017306"/>
    </source>
</evidence>
<dbReference type="InterPro" id="IPR007900">
    <property type="entry name" value="TAF4_C"/>
</dbReference>
<dbReference type="GO" id="GO:0016251">
    <property type="term" value="F:RNA polymerase II general transcription initiation factor activity"/>
    <property type="evidence" value="ECO:0007669"/>
    <property type="project" value="TreeGrafter"/>
</dbReference>
<dbReference type="RefSeq" id="XP_025344006.1">
    <property type="nucleotide sequence ID" value="XM_025486456.1"/>
</dbReference>
<evidence type="ECO:0000256" key="5">
    <source>
        <dbReference type="ARBA" id="ARBA00023163"/>
    </source>
</evidence>
<reference evidence="11 12" key="1">
    <citation type="submission" date="2017-12" db="EMBL/GenBank/DDBJ databases">
        <title>Genome Sequence of a Multidrug-Resistant Candida haemulonii Isolate from a Patient with Chronic Leg Ulcers in Israel.</title>
        <authorList>
            <person name="Chow N.A."/>
            <person name="Gade L."/>
            <person name="Batra D."/>
            <person name="Rowe L.A."/>
            <person name="Ben-Ami R."/>
            <person name="Loparev V.N."/>
            <person name="Litvintseva A.P."/>
        </authorList>
    </citation>
    <scope>NUCLEOTIDE SEQUENCE [LARGE SCALE GENOMIC DNA]</scope>
    <source>
        <strain evidence="11 12">B11899</strain>
    </source>
</reference>
<feature type="compositionally biased region" description="Low complexity" evidence="9">
    <location>
        <begin position="205"/>
        <end position="217"/>
    </location>
</feature>
<feature type="compositionally biased region" description="Polar residues" evidence="9">
    <location>
        <begin position="140"/>
        <end position="199"/>
    </location>
</feature>
<organism evidence="11 12">
    <name type="scientific">Candidozyma haemuli</name>
    <dbReference type="NCBI Taxonomy" id="45357"/>
    <lineage>
        <taxon>Eukaryota</taxon>
        <taxon>Fungi</taxon>
        <taxon>Dikarya</taxon>
        <taxon>Ascomycota</taxon>
        <taxon>Saccharomycotina</taxon>
        <taxon>Pichiomycetes</taxon>
        <taxon>Metschnikowiaceae</taxon>
        <taxon>Candidozyma</taxon>
    </lineage>
</organism>
<dbReference type="CDD" id="cd08045">
    <property type="entry name" value="HFD_TAF4"/>
    <property type="match status" value="1"/>
</dbReference>
<evidence type="ECO:0000313" key="12">
    <source>
        <dbReference type="Proteomes" id="UP000244309"/>
    </source>
</evidence>
<name>A0A2V1AZW9_9ASCO</name>
<gene>
    <name evidence="11" type="ORF">CXQ85_002792</name>
</gene>
<evidence type="ECO:0000256" key="2">
    <source>
        <dbReference type="ARBA" id="ARBA00006178"/>
    </source>
</evidence>
<evidence type="ECO:0000256" key="1">
    <source>
        <dbReference type="ARBA" id="ARBA00004123"/>
    </source>
</evidence>
<comment type="subcellular location">
    <subcellularLocation>
        <location evidence="1">Nucleus</location>
    </subcellularLocation>
</comment>
<comment type="similarity">
    <text evidence="2">Belongs to the TAF4 family.</text>
</comment>
<feature type="compositionally biased region" description="Gly residues" evidence="9">
    <location>
        <begin position="493"/>
        <end position="509"/>
    </location>
</feature>
<sequence>MSTPSENGRSPSKRPLEEASAEAADQKRVKKEPTDAIPDNDDQFNDLFDDPIFDQNGDDSAPVDTNTGVGDIELPDFLQDTKPNEPLEPSVPGTTTGPTAASPGTQPYTAPVTAAHSNQASKSPTPLAAQRPSSAGPMRTSDTSVPQVGTPQSRLNQSHSPIQTPQVTTQSDIQGGNTPGQPGSSAGLSQTSSNSSLPPTATPMYQSQSQYPYQNYNKGSLAQYPNQYRQSPNSTAYKQGTRFDPRRTYPAPTGMGNSYSTSSVPGAYGVGSSAGAVPGSTAPQGKEDPDQYKDAIHAAGVDISREEELLTANYNRNPVNLQQQQYANRQRQLYGSMNAFLQPYHVGLFMNKTARENGVYQNFMADPEMLEFMSAACKEWLSNIVTKTVILARHRRRGIPALTQARGSQKSKLPPAQRSDVSKELRNLALRHKEQEEARVSKRLALGVENKDDVAPETSNKAGAEETLHRAANATAAMMTGNSARKKYSWMKSGGGGAGDDGKQGGASKEGGPKQSAIISSRGDNGLRYREIRTGNMVTTKDLLGVLEDERVGTSKAVIKGYAKLKD</sequence>
<dbReference type="OrthoDB" id="21060at2759"/>
<dbReference type="Proteomes" id="UP000244309">
    <property type="component" value="Unassembled WGS sequence"/>
</dbReference>
<dbReference type="GO" id="GO:0005669">
    <property type="term" value="C:transcription factor TFIID complex"/>
    <property type="evidence" value="ECO:0007669"/>
    <property type="project" value="InterPro"/>
</dbReference>
<comment type="function">
    <text evidence="7">Functions as a component of the DNA-binding general transcription factor complex TFIID. Binding of TFIID to a promoter (with or without TATA element) is the initial step in pre-initiation complex (PIC) formation. TFIID plays a key role in the regulation of gene expression by RNA polymerase II through different activities such as transcription activator interaction, core promoter recognition and selectivity, TFIIA and TFIIB interaction, chromatin modification (histone acetylation by TAF1), facilitation of DNA opening and initiation of transcription.</text>
</comment>
<evidence type="ECO:0000313" key="11">
    <source>
        <dbReference type="EMBL" id="PVH23066.1"/>
    </source>
</evidence>
<feature type="region of interest" description="Disordered" evidence="9">
    <location>
        <begin position="401"/>
        <end position="421"/>
    </location>
</feature>
<keyword evidence="6" id="KW-0539">Nucleus</keyword>
<dbReference type="GeneID" id="37008123"/>
<keyword evidence="12" id="KW-1185">Reference proteome</keyword>
<keyword evidence="4" id="KW-0805">Transcription regulation</keyword>
<dbReference type="Pfam" id="PF05236">
    <property type="entry name" value="TAF4"/>
    <property type="match status" value="1"/>
</dbReference>
<keyword evidence="5" id="KW-0804">Transcription</keyword>
<feature type="compositionally biased region" description="Low complexity" evidence="9">
    <location>
        <begin position="90"/>
        <end position="107"/>
    </location>
</feature>
<feature type="compositionally biased region" description="Polar residues" evidence="9">
    <location>
        <begin position="1"/>
        <end position="10"/>
    </location>
</feature>